<keyword evidence="1" id="KW-0378">Hydrolase</keyword>
<organism evidence="1 2">
    <name type="scientific">Alkalihalophilus pseudofirmus (strain ATCC BAA-2126 / JCM 17055 / OF4)</name>
    <name type="common">Bacillus pseudofirmus</name>
    <dbReference type="NCBI Taxonomy" id="398511"/>
    <lineage>
        <taxon>Bacteria</taxon>
        <taxon>Bacillati</taxon>
        <taxon>Bacillota</taxon>
        <taxon>Bacilli</taxon>
        <taxon>Bacillales</taxon>
        <taxon>Bacillaceae</taxon>
        <taxon>Alkalihalophilus</taxon>
    </lineage>
</organism>
<reference evidence="1 2" key="1">
    <citation type="journal article" date="2011" name="Environ. Microbiol.">
        <title>Genome of alkaliphilic Bacillus pseudofirmus OF4 reveals adaptations that support the ability to grow in an external pH range from 7.5 to 11.4.</title>
        <authorList>
            <person name="Janto B."/>
            <person name="Ahmed A."/>
            <person name="Ito M."/>
            <person name="Liu J."/>
            <person name="Hicks D.B."/>
            <person name="Pagni S."/>
            <person name="Fackelmayer O.J."/>
            <person name="Smith T.A."/>
            <person name="Earl J."/>
            <person name="Elbourne L.D."/>
            <person name="Hassan K."/>
            <person name="Paulsen I.T."/>
            <person name="Kolsto A.B."/>
            <person name="Tourasse N.J."/>
            <person name="Ehrlich G.D."/>
            <person name="Boissy R."/>
            <person name="Ivey D.M."/>
            <person name="Li G."/>
            <person name="Xue Y."/>
            <person name="Ma Y."/>
            <person name="Hu F.Z."/>
            <person name="Krulwich T.A."/>
        </authorList>
    </citation>
    <scope>NUCLEOTIDE SEQUENCE [LARGE SCALE GENOMIC DNA]</scope>
    <source>
        <strain evidence="2">ATCC BAA-2126 / JCM 17055 / OF4</strain>
    </source>
</reference>
<keyword evidence="1" id="KW-0645">Protease</keyword>
<accession>D3G208</accession>
<gene>
    <name evidence="1" type="ordered locus">BpOF4_21944</name>
</gene>
<proteinExistence type="predicted"/>
<geneLocation type="plasmid" evidence="1 2">
    <name>pBpOF4-02</name>
</geneLocation>
<dbReference type="GO" id="GO:0008233">
    <property type="term" value="F:peptidase activity"/>
    <property type="evidence" value="ECO:0007669"/>
    <property type="project" value="UniProtKB-KW"/>
</dbReference>
<evidence type="ECO:0000313" key="2">
    <source>
        <dbReference type="Proteomes" id="UP000001544"/>
    </source>
</evidence>
<dbReference type="KEGG" id="bpf:BpOF4_21944"/>
<dbReference type="RefSeq" id="WP_012961286.1">
    <property type="nucleotide sequence ID" value="NC_013793.1"/>
</dbReference>
<protein>
    <submittedName>
        <fullName evidence="1">ATP-dependent Lon protease</fullName>
    </submittedName>
</protein>
<keyword evidence="2" id="KW-1185">Reference proteome</keyword>
<dbReference type="HOGENOM" id="CLU_085272_0_0_9"/>
<evidence type="ECO:0000313" key="1">
    <source>
        <dbReference type="EMBL" id="ADC52384.1"/>
    </source>
</evidence>
<keyword evidence="1" id="KW-0614">Plasmid</keyword>
<sequence length="257" mass="28700">MKKKKCLFPILVSMFSMLLIFTTFSSTVLGSSSEFYKTPRINGFTYEFNSTVTIRNLSTIEARSTIRANTNVPTGYMGGQARLYNSAGSLRTSSTMTYNSQAIKAFVVESPRLTTKGTYYAYSRAQFYNGNGYTSYNGYRSPMRTLSTMNSENELSPEIIELMLQTEYEVNENGQTYGSSFSEFTIGDEPELISAVGINGIEGYVKSNDLAPNPVSIEEALDYADDNSLDIYIPLYDVDGLTVLDQFKLETSFEIID</sequence>
<dbReference type="Proteomes" id="UP000001544">
    <property type="component" value="Plasmid pBpOF4-02"/>
</dbReference>
<dbReference type="AlphaFoldDB" id="D3G208"/>
<name>D3G208_ALKPO</name>
<dbReference type="EMBL" id="CP001880">
    <property type="protein sequence ID" value="ADC52384.1"/>
    <property type="molecule type" value="Genomic_DNA"/>
</dbReference>
<dbReference type="GO" id="GO:0006508">
    <property type="term" value="P:proteolysis"/>
    <property type="evidence" value="ECO:0007669"/>
    <property type="project" value="UniProtKB-KW"/>
</dbReference>